<feature type="compositionally biased region" description="Basic and acidic residues" evidence="1">
    <location>
        <begin position="334"/>
        <end position="346"/>
    </location>
</feature>
<dbReference type="Proteomes" id="UP001187343">
    <property type="component" value="Unassembled WGS sequence"/>
</dbReference>
<keyword evidence="3" id="KW-0732">Signal</keyword>
<evidence type="ECO:0000256" key="2">
    <source>
        <dbReference type="SAM" id="Phobius"/>
    </source>
</evidence>
<feature type="compositionally biased region" description="Polar residues" evidence="1">
    <location>
        <begin position="297"/>
        <end position="307"/>
    </location>
</feature>
<evidence type="ECO:0000256" key="3">
    <source>
        <dbReference type="SAM" id="SignalP"/>
    </source>
</evidence>
<dbReference type="GO" id="GO:0004896">
    <property type="term" value="F:cytokine receptor activity"/>
    <property type="evidence" value="ECO:0007669"/>
    <property type="project" value="TreeGrafter"/>
</dbReference>
<accession>A0AA88TP03</accession>
<protein>
    <recommendedName>
        <fullName evidence="4">Fibronectin type-III domain-containing protein</fullName>
    </recommendedName>
</protein>
<evidence type="ECO:0000256" key="1">
    <source>
        <dbReference type="SAM" id="MobiDB-lite"/>
    </source>
</evidence>
<proteinExistence type="predicted"/>
<evidence type="ECO:0000259" key="4">
    <source>
        <dbReference type="Pfam" id="PF01108"/>
    </source>
</evidence>
<keyword evidence="6" id="KW-1185">Reference proteome</keyword>
<keyword evidence="2" id="KW-0812">Transmembrane</keyword>
<name>A0AA88TP03_9TELE</name>
<feature type="domain" description="Fibronectin type-III" evidence="4">
    <location>
        <begin position="16"/>
        <end position="101"/>
    </location>
</feature>
<feature type="signal peptide" evidence="3">
    <location>
        <begin position="1"/>
        <end position="21"/>
    </location>
</feature>
<feature type="chain" id="PRO_5041730964" description="Fibronectin type-III domain-containing protein" evidence="3">
    <location>
        <begin position="22"/>
        <end position="366"/>
    </location>
</feature>
<feature type="transmembrane region" description="Helical" evidence="2">
    <location>
        <begin position="226"/>
        <end position="249"/>
    </location>
</feature>
<dbReference type="InterPro" id="IPR050650">
    <property type="entry name" value="Type-II_Cytokine-TF_Rcpt"/>
</dbReference>
<gene>
    <name evidence="5" type="ORF">Q8A67_010835</name>
</gene>
<dbReference type="Gene3D" id="2.60.40.10">
    <property type="entry name" value="Immunoglobulins"/>
    <property type="match status" value="1"/>
</dbReference>
<dbReference type="AlphaFoldDB" id="A0AA88TP03"/>
<sequence length="366" mass="41389">MSKNHVVQFGVFYVLLFPVFCSVPSPTNVSVVCHNFVNVVYWNYSNPTEQLKFSVNVDPYMSDSQTVVTSQTYLDISSYCRDVTDDYIVTVTAHDGQEKSENVSIRFTYSKDFDESKHKCSLDFPAVNASIHKDVIRVSFQHPFLFHQQDILEEEFMYTVTHDEQTVPNSCFEDEMLCTEDIHFNQSAIGQCVELKLKGEIAGIPLHTYRKVCVSLQTPETNKAGLIAGLLGGGIIVLFIIMGVVWLLWRKWSKIPQKPEFLRRSPGQFSTIIVSQPESAPVSQVASQGHTPLLNEDSFSYDSPHNSLTEKDCKANTIPEEVTEEDVNNEDSEDFVRSSDYDRPKLMQEMSPGDITEGYGPRPPVL</sequence>
<dbReference type="InterPro" id="IPR013783">
    <property type="entry name" value="Ig-like_fold"/>
</dbReference>
<dbReference type="InterPro" id="IPR036116">
    <property type="entry name" value="FN3_sf"/>
</dbReference>
<dbReference type="Pfam" id="PF01108">
    <property type="entry name" value="Tissue_fac"/>
    <property type="match status" value="1"/>
</dbReference>
<dbReference type="SUPFAM" id="SSF49265">
    <property type="entry name" value="Fibronectin type III"/>
    <property type="match status" value="1"/>
</dbReference>
<evidence type="ECO:0000313" key="6">
    <source>
        <dbReference type="Proteomes" id="UP001187343"/>
    </source>
</evidence>
<comment type="caution">
    <text evidence="5">The sequence shown here is derived from an EMBL/GenBank/DDBJ whole genome shotgun (WGS) entry which is preliminary data.</text>
</comment>
<dbReference type="InterPro" id="IPR003961">
    <property type="entry name" value="FN3_dom"/>
</dbReference>
<evidence type="ECO:0000313" key="5">
    <source>
        <dbReference type="EMBL" id="KAK2896347.1"/>
    </source>
</evidence>
<dbReference type="PANTHER" id="PTHR20859:SF87">
    <property type="entry name" value="CYTOKINE RECEPTOR FAMILY MEMBER B13-RELATED"/>
    <property type="match status" value="1"/>
</dbReference>
<reference evidence="5" key="1">
    <citation type="submission" date="2023-08" db="EMBL/GenBank/DDBJ databases">
        <title>Chromosome-level Genome Assembly of mud carp (Cirrhinus molitorella).</title>
        <authorList>
            <person name="Liu H."/>
        </authorList>
    </citation>
    <scope>NUCLEOTIDE SEQUENCE</scope>
    <source>
        <strain evidence="5">Prfri</strain>
        <tissue evidence="5">Muscle</tissue>
    </source>
</reference>
<dbReference type="EMBL" id="JAUYZG010000010">
    <property type="protein sequence ID" value="KAK2896347.1"/>
    <property type="molecule type" value="Genomic_DNA"/>
</dbReference>
<keyword evidence="2" id="KW-0472">Membrane</keyword>
<feature type="compositionally biased region" description="Acidic residues" evidence="1">
    <location>
        <begin position="321"/>
        <end position="333"/>
    </location>
</feature>
<dbReference type="PANTHER" id="PTHR20859">
    <property type="entry name" value="INTERFERON/INTERLEUKIN RECEPTOR"/>
    <property type="match status" value="1"/>
</dbReference>
<dbReference type="GO" id="GO:0005886">
    <property type="term" value="C:plasma membrane"/>
    <property type="evidence" value="ECO:0007669"/>
    <property type="project" value="TreeGrafter"/>
</dbReference>
<organism evidence="5 6">
    <name type="scientific">Cirrhinus molitorella</name>
    <name type="common">mud carp</name>
    <dbReference type="NCBI Taxonomy" id="172907"/>
    <lineage>
        <taxon>Eukaryota</taxon>
        <taxon>Metazoa</taxon>
        <taxon>Chordata</taxon>
        <taxon>Craniata</taxon>
        <taxon>Vertebrata</taxon>
        <taxon>Euteleostomi</taxon>
        <taxon>Actinopterygii</taxon>
        <taxon>Neopterygii</taxon>
        <taxon>Teleostei</taxon>
        <taxon>Ostariophysi</taxon>
        <taxon>Cypriniformes</taxon>
        <taxon>Cyprinidae</taxon>
        <taxon>Labeoninae</taxon>
        <taxon>Labeonini</taxon>
        <taxon>Cirrhinus</taxon>
    </lineage>
</organism>
<feature type="region of interest" description="Disordered" evidence="1">
    <location>
        <begin position="293"/>
        <end position="366"/>
    </location>
</feature>
<keyword evidence="2" id="KW-1133">Transmembrane helix</keyword>